<dbReference type="InterPro" id="IPR026904">
    <property type="entry name" value="MnmG_C"/>
</dbReference>
<dbReference type="SUPFAM" id="SSF51905">
    <property type="entry name" value="FAD/NAD(P)-binding domain"/>
    <property type="match status" value="1"/>
</dbReference>
<comment type="similarity">
    <text evidence="2">Belongs to the MnmG family.</text>
</comment>
<dbReference type="InterPro" id="IPR040131">
    <property type="entry name" value="MnmG_N"/>
</dbReference>
<protein>
    <recommendedName>
        <fullName evidence="6">tRNA uridine 5-carboxymethylaminomethyl modification enzyme C-terminal subdomain domain-containing protein</fullName>
    </recommendedName>
</protein>
<evidence type="ECO:0000256" key="3">
    <source>
        <dbReference type="ARBA" id="ARBA00022630"/>
    </source>
</evidence>
<dbReference type="Pfam" id="PF01134">
    <property type="entry name" value="GIDA"/>
    <property type="match status" value="2"/>
</dbReference>
<dbReference type="InterPro" id="IPR002218">
    <property type="entry name" value="MnmG-rel"/>
</dbReference>
<evidence type="ECO:0000256" key="1">
    <source>
        <dbReference type="ARBA" id="ARBA00001974"/>
    </source>
</evidence>
<dbReference type="GO" id="GO:0030488">
    <property type="term" value="P:tRNA methylation"/>
    <property type="evidence" value="ECO:0007669"/>
    <property type="project" value="TreeGrafter"/>
</dbReference>
<dbReference type="PRINTS" id="PR00411">
    <property type="entry name" value="PNDRDTASEI"/>
</dbReference>
<dbReference type="FunFam" id="3.50.50.60:FF:000002">
    <property type="entry name" value="tRNA uridine 5-carboxymethylaminomethyl modification enzyme MnmG"/>
    <property type="match status" value="1"/>
</dbReference>
<dbReference type="InterPro" id="IPR047001">
    <property type="entry name" value="MnmG_C_subdom"/>
</dbReference>
<gene>
    <name evidence="7" type="ORF">CVIRNUC_006840</name>
</gene>
<keyword evidence="4" id="KW-0274">FAD</keyword>
<dbReference type="Gene3D" id="1.10.150.570">
    <property type="entry name" value="GidA associated domain, C-terminal subdomain"/>
    <property type="match status" value="1"/>
</dbReference>
<organism evidence="7 8">
    <name type="scientific">Coccomyxa viridis</name>
    <dbReference type="NCBI Taxonomy" id="1274662"/>
    <lineage>
        <taxon>Eukaryota</taxon>
        <taxon>Viridiplantae</taxon>
        <taxon>Chlorophyta</taxon>
        <taxon>core chlorophytes</taxon>
        <taxon>Trebouxiophyceae</taxon>
        <taxon>Trebouxiophyceae incertae sedis</taxon>
        <taxon>Coccomyxaceae</taxon>
        <taxon>Coccomyxa</taxon>
    </lineage>
</organism>
<evidence type="ECO:0000259" key="6">
    <source>
        <dbReference type="SMART" id="SM01228"/>
    </source>
</evidence>
<dbReference type="GO" id="GO:0050660">
    <property type="term" value="F:flavin adenine dinucleotide binding"/>
    <property type="evidence" value="ECO:0007669"/>
    <property type="project" value="InterPro"/>
</dbReference>
<dbReference type="InterPro" id="IPR036188">
    <property type="entry name" value="FAD/NAD-bd_sf"/>
</dbReference>
<comment type="cofactor">
    <cofactor evidence="1">
        <name>FAD</name>
        <dbReference type="ChEBI" id="CHEBI:57692"/>
    </cofactor>
</comment>
<reference evidence="7 8" key="1">
    <citation type="submission" date="2023-10" db="EMBL/GenBank/DDBJ databases">
        <authorList>
            <person name="Maclean D."/>
            <person name="Macfadyen A."/>
        </authorList>
    </citation>
    <scope>NUCLEOTIDE SEQUENCE [LARGE SCALE GENOMIC DNA]</scope>
</reference>
<feature type="region of interest" description="Disordered" evidence="5">
    <location>
        <begin position="716"/>
        <end position="739"/>
    </location>
</feature>
<evidence type="ECO:0000313" key="8">
    <source>
        <dbReference type="Proteomes" id="UP001314263"/>
    </source>
</evidence>
<name>A0AAV1I9T2_9CHLO</name>
<dbReference type="Pfam" id="PF21680">
    <property type="entry name" value="GIDA_C_1st"/>
    <property type="match status" value="1"/>
</dbReference>
<feature type="compositionally biased region" description="Low complexity" evidence="5">
    <location>
        <begin position="222"/>
        <end position="248"/>
    </location>
</feature>
<dbReference type="GO" id="GO:0005739">
    <property type="term" value="C:mitochondrion"/>
    <property type="evidence" value="ECO:0007669"/>
    <property type="project" value="GOC"/>
</dbReference>
<dbReference type="Pfam" id="PF13932">
    <property type="entry name" value="SAM_GIDA_C"/>
    <property type="match status" value="1"/>
</dbReference>
<evidence type="ECO:0000256" key="4">
    <source>
        <dbReference type="ARBA" id="ARBA00022827"/>
    </source>
</evidence>
<dbReference type="PANTHER" id="PTHR11806:SF0">
    <property type="entry name" value="PROTEIN MTO1 HOMOLOG, MITOCHONDRIAL"/>
    <property type="match status" value="1"/>
</dbReference>
<dbReference type="FunFam" id="1.10.150.570:FF:000001">
    <property type="entry name" value="tRNA uridine 5-carboxymethylaminomethyl modification enzyme MnmG"/>
    <property type="match status" value="1"/>
</dbReference>
<dbReference type="AlphaFoldDB" id="A0AAV1I9T2"/>
<evidence type="ECO:0000313" key="7">
    <source>
        <dbReference type="EMBL" id="CAK0783641.1"/>
    </source>
</evidence>
<dbReference type="GO" id="GO:0070899">
    <property type="term" value="P:mitochondrial tRNA wobble uridine modification"/>
    <property type="evidence" value="ECO:0007669"/>
    <property type="project" value="UniProtKB-ARBA"/>
</dbReference>
<dbReference type="PANTHER" id="PTHR11806">
    <property type="entry name" value="GLUCOSE INHIBITED DIVISION PROTEIN A"/>
    <property type="match status" value="1"/>
</dbReference>
<evidence type="ECO:0000256" key="2">
    <source>
        <dbReference type="ARBA" id="ARBA00007653"/>
    </source>
</evidence>
<feature type="region of interest" description="Disordered" evidence="5">
    <location>
        <begin position="214"/>
        <end position="248"/>
    </location>
</feature>
<accession>A0AAV1I9T2</accession>
<feature type="domain" description="tRNA uridine 5-carboxymethylaminomethyl modification enzyme C-terminal subdomain" evidence="6">
    <location>
        <begin position="638"/>
        <end position="708"/>
    </location>
</feature>
<dbReference type="InterPro" id="IPR044920">
    <property type="entry name" value="MnmG_C_subdom_sf"/>
</dbReference>
<dbReference type="SMART" id="SM01228">
    <property type="entry name" value="GIDA_assoc_3"/>
    <property type="match status" value="1"/>
</dbReference>
<comment type="caution">
    <text evidence="7">The sequence shown here is derived from an EMBL/GenBank/DDBJ whole genome shotgun (WGS) entry which is preliminary data.</text>
</comment>
<keyword evidence="8" id="KW-1185">Reference proteome</keyword>
<dbReference type="InterPro" id="IPR020595">
    <property type="entry name" value="MnmG-rel_CS"/>
</dbReference>
<sequence>MRVSRQLTMLRGGTRQLWEGSTKDIRLQKPGRRQLRTAVRAVTPDVDVLVVGGGHAGCEAAAAAARRGAQTLLVTPSPAASIGEMSCNPSIGGLAKGTLVREVDALDGLMARAADEAGIQFRMLNASKGPAVRGPRAQMDRSLYKEAMQRLVEQQPNLAVHDGAVTDLILERAASGSQASVSGVTLASGERIRCRRLVITTGTFLRGVIHIGSQSRPAGRMPSTAASEAAASSAQAPPSAARATDAADETAALAAGTLARTLDAHGFRLSRLKTGTPPRIDARTVDYSGMERQPTDQDPIPFSFLNMSDASWTPPAQQVACFGTRTSLASEELVTACMADGRGARFGSGLTVAQGGCTEPRYCPSLETKFGRFPGRTHHVWLEPEGLNSHVLYPNGLSNSLEPEDQVKLLKTVPGLEDAVMLQPAYAVEYDYIDPRELLPTLESRRISGLYLAGQINGTTGYEEAAAQGLIAGANAAMPEAPVLVSRSQGYSGVLVSDLVTLGTSEPYRMLSARAEFRLLLRPDNADCRLTALGIQLGLVGEERQESFHQRQAQMRAAEGVLGAVRMTAAAWKRTGIAIGDAGGWHTAAELLARQDLSLQQVAAAAAAGKAEGSQALSSLAQEAFSNSSATATAVHNCVYRPYIARQAAEAAELARGEELLLPPDLDYSALQLSAEDREKLGAARPSSLAEAQRIPGVTPAALLLLLQHVRRRSGKQLLSSAPGEHEGRRARRALSREAGARQLAAV</sequence>
<dbReference type="PROSITE" id="PS01281">
    <property type="entry name" value="GIDA_2"/>
    <property type="match status" value="1"/>
</dbReference>
<evidence type="ECO:0000256" key="5">
    <source>
        <dbReference type="SAM" id="MobiDB-lite"/>
    </source>
</evidence>
<proteinExistence type="inferred from homology"/>
<dbReference type="EMBL" id="CAUYUE010000009">
    <property type="protein sequence ID" value="CAK0783641.1"/>
    <property type="molecule type" value="Genomic_DNA"/>
</dbReference>
<keyword evidence="3" id="KW-0285">Flavoprotein</keyword>
<dbReference type="Gene3D" id="3.50.50.60">
    <property type="entry name" value="FAD/NAD(P)-binding domain"/>
    <property type="match status" value="2"/>
</dbReference>
<dbReference type="Proteomes" id="UP001314263">
    <property type="component" value="Unassembled WGS sequence"/>
</dbReference>
<dbReference type="InterPro" id="IPR049312">
    <property type="entry name" value="GIDA_C_N"/>
</dbReference>